<gene>
    <name evidence="3" type="primary">ndoA_2</name>
    <name evidence="3" type="ORF">ERICIII_04008</name>
</gene>
<dbReference type="Proteomes" id="UP000239833">
    <property type="component" value="Chromosome"/>
</dbReference>
<dbReference type="SUPFAM" id="SSF50118">
    <property type="entry name" value="Cell growth inhibitor/plasmid maintenance toxic component"/>
    <property type="match status" value="1"/>
</dbReference>
<dbReference type="AlphaFoldDB" id="A0A2L1UI37"/>
<dbReference type="InterPro" id="IPR003477">
    <property type="entry name" value="PemK-like"/>
</dbReference>
<accession>A0A2L1UI37</accession>
<keyword evidence="2" id="KW-1277">Toxin-antitoxin system</keyword>
<protein>
    <submittedName>
        <fullName evidence="3">mRNA interferase NdoA</fullName>
    </submittedName>
</protein>
<dbReference type="GO" id="GO:0006402">
    <property type="term" value="P:mRNA catabolic process"/>
    <property type="evidence" value="ECO:0007669"/>
    <property type="project" value="TreeGrafter"/>
</dbReference>
<evidence type="ECO:0000313" key="3">
    <source>
        <dbReference type="EMBL" id="AVF28093.1"/>
    </source>
</evidence>
<dbReference type="EMBL" id="CP019655">
    <property type="protein sequence ID" value="AVF28093.1"/>
    <property type="molecule type" value="Genomic_DNA"/>
</dbReference>
<comment type="similarity">
    <text evidence="1">Belongs to the PemK/MazF family.</text>
</comment>
<evidence type="ECO:0000313" key="4">
    <source>
        <dbReference type="Proteomes" id="UP000239833"/>
    </source>
</evidence>
<sequence>MVKRAPDQGDIVYMDFNPQIGHEQAGRRPGLVVSPTSFNRVTGFIVVCPITRTVRNYPYEVPLPSDLMTEGVVLAHQVKSLDWKARKAEVREKVPKEIIDDVLDLIHTFL</sequence>
<evidence type="ECO:0000256" key="2">
    <source>
        <dbReference type="ARBA" id="ARBA00022649"/>
    </source>
</evidence>
<organism evidence="3 4">
    <name type="scientific">Paenibacillus larvae subsp. larvae</name>
    <dbReference type="NCBI Taxonomy" id="147375"/>
    <lineage>
        <taxon>Bacteria</taxon>
        <taxon>Bacillati</taxon>
        <taxon>Bacillota</taxon>
        <taxon>Bacilli</taxon>
        <taxon>Bacillales</taxon>
        <taxon>Paenibacillaceae</taxon>
        <taxon>Paenibacillus</taxon>
    </lineage>
</organism>
<dbReference type="InterPro" id="IPR011067">
    <property type="entry name" value="Plasmid_toxin/cell-grow_inhib"/>
</dbReference>
<dbReference type="Pfam" id="PF02452">
    <property type="entry name" value="PemK_toxin"/>
    <property type="match status" value="1"/>
</dbReference>
<name>A0A2L1UI37_9BACL</name>
<dbReference type="GO" id="GO:0004521">
    <property type="term" value="F:RNA endonuclease activity"/>
    <property type="evidence" value="ECO:0007669"/>
    <property type="project" value="TreeGrafter"/>
</dbReference>
<reference evidence="4" key="1">
    <citation type="submission" date="2017-02" db="EMBL/GenBank/DDBJ databases">
        <title>Delineation of Paenibacillus larvae strains originating from foulbrood outbreaks.</title>
        <authorList>
            <person name="Beims H."/>
            <person name="Bunk B."/>
            <person name="Sproeer C."/>
            <person name="Mohr K.I."/>
            <person name="Pradella S."/>
            <person name="Guenther G."/>
            <person name="Rohde M."/>
            <person name="von der Ohe W."/>
            <person name="Steinert M."/>
        </authorList>
    </citation>
    <scope>NUCLEOTIDE SEQUENCE [LARGE SCALE GENOMIC DNA]</scope>
    <source>
        <strain evidence="4">Eric_III</strain>
    </source>
</reference>
<dbReference type="STRING" id="147375.BXP28_01395"/>
<dbReference type="PANTHER" id="PTHR33988:SF3">
    <property type="entry name" value="ENDORIBONUCLEASE TOXIN CHPB-RELATED"/>
    <property type="match status" value="1"/>
</dbReference>
<dbReference type="GeneID" id="64220343"/>
<dbReference type="GO" id="GO:0003677">
    <property type="term" value="F:DNA binding"/>
    <property type="evidence" value="ECO:0007669"/>
    <property type="project" value="InterPro"/>
</dbReference>
<dbReference type="RefSeq" id="WP_257788472.1">
    <property type="nucleotide sequence ID" value="NZ_CP019655.1"/>
</dbReference>
<dbReference type="PANTHER" id="PTHR33988">
    <property type="entry name" value="ENDORIBONUCLEASE MAZF-RELATED"/>
    <property type="match status" value="1"/>
</dbReference>
<dbReference type="Gene3D" id="2.30.30.110">
    <property type="match status" value="1"/>
</dbReference>
<proteinExistence type="inferred from homology"/>
<evidence type="ECO:0000256" key="1">
    <source>
        <dbReference type="ARBA" id="ARBA00007521"/>
    </source>
</evidence>
<dbReference type="GO" id="GO:0016075">
    <property type="term" value="P:rRNA catabolic process"/>
    <property type="evidence" value="ECO:0007669"/>
    <property type="project" value="TreeGrafter"/>
</dbReference>